<evidence type="ECO:0000256" key="5">
    <source>
        <dbReference type="ARBA" id="ARBA00034078"/>
    </source>
</evidence>
<evidence type="ECO:0000256" key="3">
    <source>
        <dbReference type="ARBA" id="ARBA00023004"/>
    </source>
</evidence>
<reference evidence="9 10" key="1">
    <citation type="submission" date="2016-05" db="EMBL/GenBank/DDBJ databases">
        <authorList>
            <person name="Naeem Raeece"/>
        </authorList>
    </citation>
    <scope>NUCLEOTIDE SEQUENCE [LARGE SCALE GENOMIC DNA]</scope>
</reference>
<keyword evidence="3" id="KW-0408">Iron</keyword>
<accession>A0A1A8VV56</accession>
<evidence type="ECO:0000313" key="10">
    <source>
        <dbReference type="Proteomes" id="UP000078560"/>
    </source>
</evidence>
<keyword evidence="4" id="KW-0411">Iron-sulfur</keyword>
<dbReference type="EMBL" id="FLQV01000325">
    <property type="protein sequence ID" value="SBS90159.1"/>
    <property type="molecule type" value="Genomic_DNA"/>
</dbReference>
<protein>
    <recommendedName>
        <fullName evidence="6">Iron-binding zinc finger CDGSH type domain-containing protein</fullName>
    </recommendedName>
</protein>
<dbReference type="SMART" id="SM00704">
    <property type="entry name" value="ZnF_CDGSH"/>
    <property type="match status" value="1"/>
</dbReference>
<dbReference type="InterPro" id="IPR042216">
    <property type="entry name" value="MitoNEET_CISD"/>
</dbReference>
<dbReference type="InterPro" id="IPR018967">
    <property type="entry name" value="FeS-contain_CDGSH-typ"/>
</dbReference>
<keyword evidence="1" id="KW-0001">2Fe-2S</keyword>
<sequence length="158" mass="18421">MESCPSEHEKEKVIRICRCWQSAKFPYCDDTHKVFIENGDNVGPYVAKLVSYKLSDEEKLKQQKYNEKYIKINNTLTSNKTSAVNMKFGYKPLVNYKPCLINKLKKSIFLSFVVLSSTKMRITMEDTPNQYRTLEMVNKQVRKNRNDTMLPTSCTLGE</sequence>
<dbReference type="Gene3D" id="3.40.5.90">
    <property type="entry name" value="CDGSH iron-sulfur domain, mitoNEET-type"/>
    <property type="match status" value="1"/>
</dbReference>
<keyword evidence="2" id="KW-0479">Metal-binding</keyword>
<evidence type="ECO:0000313" key="8">
    <source>
        <dbReference type="EMBL" id="SBS90159.1"/>
    </source>
</evidence>
<evidence type="ECO:0000256" key="2">
    <source>
        <dbReference type="ARBA" id="ARBA00022723"/>
    </source>
</evidence>
<evidence type="ECO:0000259" key="6">
    <source>
        <dbReference type="SMART" id="SM00704"/>
    </source>
</evidence>
<dbReference type="Proteomes" id="UP000078546">
    <property type="component" value="Unassembled WGS sequence"/>
</dbReference>
<dbReference type="Proteomes" id="UP000078560">
    <property type="component" value="Unassembled WGS sequence"/>
</dbReference>
<gene>
    <name evidence="8" type="ORF">POVCU1_017730</name>
    <name evidence="7" type="ORF">POVCU2_0019770</name>
</gene>
<name>A0A1A8VV56_PLAOA</name>
<organism evidence="7 10">
    <name type="scientific">Plasmodium ovale curtisi</name>
    <dbReference type="NCBI Taxonomy" id="864141"/>
    <lineage>
        <taxon>Eukaryota</taxon>
        <taxon>Sar</taxon>
        <taxon>Alveolata</taxon>
        <taxon>Apicomplexa</taxon>
        <taxon>Aconoidasida</taxon>
        <taxon>Haemosporida</taxon>
        <taxon>Plasmodiidae</taxon>
        <taxon>Plasmodium</taxon>
        <taxon>Plasmodium (Plasmodium)</taxon>
    </lineage>
</organism>
<reference evidence="7" key="2">
    <citation type="submission" date="2016-05" db="EMBL/GenBank/DDBJ databases">
        <authorList>
            <person name="Lavstsen T."/>
            <person name="Jespersen J.S."/>
        </authorList>
    </citation>
    <scope>NUCLEOTIDE SEQUENCE [LARGE SCALE GENOMIC DNA]</scope>
</reference>
<proteinExistence type="predicted"/>
<dbReference type="AlphaFoldDB" id="A0A1A8VV56"/>
<dbReference type="GO" id="GO:0005737">
    <property type="term" value="C:cytoplasm"/>
    <property type="evidence" value="ECO:0007669"/>
    <property type="project" value="UniProtKB-ARBA"/>
</dbReference>
<dbReference type="EMBL" id="FLQU01000256">
    <property type="protein sequence ID" value="SBS83240.1"/>
    <property type="molecule type" value="Genomic_DNA"/>
</dbReference>
<dbReference type="GO" id="GO:0051537">
    <property type="term" value="F:2 iron, 2 sulfur cluster binding"/>
    <property type="evidence" value="ECO:0007669"/>
    <property type="project" value="UniProtKB-KW"/>
</dbReference>
<dbReference type="Pfam" id="PF09360">
    <property type="entry name" value="zf-CDGSH"/>
    <property type="match status" value="1"/>
</dbReference>
<evidence type="ECO:0000256" key="4">
    <source>
        <dbReference type="ARBA" id="ARBA00023014"/>
    </source>
</evidence>
<dbReference type="GO" id="GO:0046872">
    <property type="term" value="F:metal ion binding"/>
    <property type="evidence" value="ECO:0007669"/>
    <property type="project" value="UniProtKB-KW"/>
</dbReference>
<evidence type="ECO:0000313" key="9">
    <source>
        <dbReference type="Proteomes" id="UP000078546"/>
    </source>
</evidence>
<evidence type="ECO:0000313" key="7">
    <source>
        <dbReference type="EMBL" id="SBS83240.1"/>
    </source>
</evidence>
<comment type="cofactor">
    <cofactor evidence="5">
        <name>[2Fe-2S] cluster</name>
        <dbReference type="ChEBI" id="CHEBI:190135"/>
    </cofactor>
</comment>
<feature type="domain" description="Iron-binding zinc finger CDGSH type" evidence="6">
    <location>
        <begin position="3"/>
        <end position="38"/>
    </location>
</feature>
<evidence type="ECO:0000256" key="1">
    <source>
        <dbReference type="ARBA" id="ARBA00022714"/>
    </source>
</evidence>